<keyword evidence="4" id="KW-0175">Coiled coil</keyword>
<feature type="coiled-coil region" evidence="4">
    <location>
        <begin position="616"/>
        <end position="650"/>
    </location>
</feature>
<dbReference type="PROSITE" id="PS51720">
    <property type="entry name" value="G_AIG1"/>
    <property type="match status" value="3"/>
</dbReference>
<dbReference type="Pfam" id="PF04548">
    <property type="entry name" value="AIG1"/>
    <property type="match status" value="6"/>
</dbReference>
<dbReference type="Proteomes" id="UP000515145">
    <property type="component" value="Chromosome 9"/>
</dbReference>
<dbReference type="InterPro" id="IPR027417">
    <property type="entry name" value="P-loop_NTPase"/>
</dbReference>
<evidence type="ECO:0000256" key="1">
    <source>
        <dbReference type="ARBA" id="ARBA00008535"/>
    </source>
</evidence>
<dbReference type="FunFam" id="3.40.50.300:FF:000366">
    <property type="entry name" value="GTPase, IMAP family member 2"/>
    <property type="match status" value="2"/>
</dbReference>
<feature type="domain" description="AIG1-type G" evidence="6">
    <location>
        <begin position="822"/>
        <end position="1010"/>
    </location>
</feature>
<dbReference type="InterPro" id="IPR045058">
    <property type="entry name" value="GIMA/IAN/Toc"/>
</dbReference>
<dbReference type="PANTHER" id="PTHR10903:SF170">
    <property type="entry name" value="GTPASE IMAP FAMILY MEMBER 7"/>
    <property type="match status" value="1"/>
</dbReference>
<evidence type="ECO:0000256" key="5">
    <source>
        <dbReference type="SAM" id="MobiDB-lite"/>
    </source>
</evidence>
<evidence type="ECO:0000259" key="6">
    <source>
        <dbReference type="PROSITE" id="PS51720"/>
    </source>
</evidence>
<feature type="region of interest" description="Disordered" evidence="5">
    <location>
        <begin position="1282"/>
        <end position="1317"/>
    </location>
</feature>
<evidence type="ECO:0000313" key="7">
    <source>
        <dbReference type="Proteomes" id="UP000515145"/>
    </source>
</evidence>
<sequence length="1560" mass="180391">MAASATASELRIVVFGRSQNEMTTLCNFITGRTDYPKLNKRFAHCHGEWKNKPLTVVKTADVFHLPADKVRHEMRMCVAHCLPGPNVLLLLVKSTDFTENDRQKMKFFVSFFGQDAFKHSLIITPLNDGEGNSSVRELIRDCRQRQYRINLNEKYLSNYDHKELMGELETIVSSNRGQHLIFNNETEEMVSEPGKLPLNLVLCGRHGAWKTSAATAILGQRQFGVPTSWECLRNQGEVCGHWVSLLELPVLYGKPEDEARQTAYRCVSLCEPDGIHAFMLVLPLDRPTEEDIKELETIQNIFKSKVNYFTMILFTVEQNPNLSAIVRLTRENQDMQQLYQSCSNRHVVLNVKDQQQVSEVIHAVEAMRAGGARGFTKNMFTTPPVVTRHASLLVKPLKYQRREYPRALPSREPLRMVLVGKTGCGKSATGNIILNKECFDSKASINSVTNVCKKATGEIAGRPVAVVDTPGLYYTSVSNNQVKQELVNCISLLAPGPHVFLLVLQIGRFTEEEKYTVELIKEFFGNKSQEFTIVIFTRGDELGNQTIESYIEKGGQSFVQKLVTECGGRYHVINNKDKYNRSQVSQLLNKVESMVEKNGGQYYTSEIFREAEAAIQKEMKNIMIGMEQKIKNEQKEVERKQMQVKKTTSAHVRARMFFYTKDYTHKNTNIPLSDKHRPKGQYGSIAHFSTLLDDKVKHEMKKCVALCPPGPNVLLLVVKSPDFSEQDRKKLKFILSFFGPDAFKYAMVILTHGEERRTDAAGQLIQDCGNRYHKVSFDKKDLSERDRQALVEKMEQIVSHNKGGYLNCTEGVDTMQVTKNFKPPLNLVLCGRHGAWKTSVANIILGKSKAAADSSQCVKNEAEVSGRLVSLVELPALYGKRPDEVKEDTFGCVSLYDPDGIHAFILVQPVGPLSDKDKKELEILQNTYSPRVNDFTMILFLVDSDPTDPAVVDFVKENKALQELCQSCGGRYIIFSVKDRQQVSEVFHAVEKMTDVASRCFKKQMIAKPRTIKNIRQNLEQMTADDKHQKREPLRMVMMGKTGCGKSATGNTILGQKCFDSKACMKSVTEMCRKATGEVDGRPVAVVDTPGLYDTTLSNDEVKLELVKCISLLAPGPHVFLLVLQIGRFTEEERNTVQLIKDFFGRQSQNFIIVVFTKGDDLDSDQTIESYIKDTGDDFVKKLIDDCGGRYHVLNNKDKGDNTQVRQLLDKVETMVKKSGGSYYTTEMFQEAESAIQKEMKRILAEKEDKIQREREELEKKHEEQVQAKKKKIIQERAEKEKKLKEKEEYIHQEQEKTKREEEMREKENRDSIMHDERLRQEWEQKLEALEKKIKSETEKNEHNDRQLMFNREEMRQEQEAWEKERKEWWEKQNQEEQQRQEEEQARLHKLRQEYELERKEYENKRKENDQVRREQEEREWREVQTNYEKRVEEMKKKSTEEARKKAEEFNDFRQKYTEDFAALAAKHDKEIEDMRQKQQRNNNLILTHLLMNKTFKRDFEKIKKRQEREIRELRQIAFTDDEENLDQAIIELQYRHHDEVSDWIEQRAQQGTDKSCSIL</sequence>
<reference evidence="8" key="1">
    <citation type="submission" date="2025-08" db="UniProtKB">
        <authorList>
            <consortium name="RefSeq"/>
        </authorList>
    </citation>
    <scope>IDENTIFICATION</scope>
</reference>
<dbReference type="RefSeq" id="XP_028268995.1">
    <property type="nucleotide sequence ID" value="XM_028413194.1"/>
</dbReference>
<feature type="domain" description="AIG1-type G" evidence="6">
    <location>
        <begin position="1031"/>
        <end position="1233"/>
    </location>
</feature>
<dbReference type="InParanoid" id="A0A6P7ILA0"/>
<feature type="region of interest" description="Disordered" evidence="5">
    <location>
        <begin position="1333"/>
        <end position="1359"/>
    </location>
</feature>
<dbReference type="CDD" id="cd01852">
    <property type="entry name" value="AIG1"/>
    <property type="match status" value="2"/>
</dbReference>
<proteinExistence type="inferred from homology"/>
<dbReference type="SUPFAM" id="SSF52540">
    <property type="entry name" value="P-loop containing nucleoside triphosphate hydrolases"/>
    <property type="match status" value="5"/>
</dbReference>
<accession>A0A6P7ILA0</accession>
<dbReference type="OrthoDB" id="8954335at2759"/>
<organism evidence="7 8">
    <name type="scientific">Parambassis ranga</name>
    <name type="common">Indian glassy fish</name>
    <dbReference type="NCBI Taxonomy" id="210632"/>
    <lineage>
        <taxon>Eukaryota</taxon>
        <taxon>Metazoa</taxon>
        <taxon>Chordata</taxon>
        <taxon>Craniata</taxon>
        <taxon>Vertebrata</taxon>
        <taxon>Euteleostomi</taxon>
        <taxon>Actinopterygii</taxon>
        <taxon>Neopterygii</taxon>
        <taxon>Teleostei</taxon>
        <taxon>Neoteleostei</taxon>
        <taxon>Acanthomorphata</taxon>
        <taxon>Ovalentaria</taxon>
        <taxon>Ambassidae</taxon>
        <taxon>Parambassis</taxon>
    </lineage>
</organism>
<dbReference type="InterPro" id="IPR006703">
    <property type="entry name" value="G_AIG1"/>
</dbReference>
<keyword evidence="2" id="KW-0547">Nucleotide-binding</keyword>
<protein>
    <submittedName>
        <fullName evidence="8">Uncharacterized protein LOC114440736</fullName>
    </submittedName>
</protein>
<gene>
    <name evidence="8" type="primary">LOC114440736</name>
</gene>
<keyword evidence="7" id="KW-1185">Reference proteome</keyword>
<evidence type="ECO:0000256" key="4">
    <source>
        <dbReference type="SAM" id="Coils"/>
    </source>
</evidence>
<evidence type="ECO:0000313" key="8">
    <source>
        <dbReference type="RefSeq" id="XP_028268995.1"/>
    </source>
</evidence>
<dbReference type="Gene3D" id="3.40.50.300">
    <property type="entry name" value="P-loop containing nucleotide triphosphate hydrolases"/>
    <property type="match status" value="6"/>
</dbReference>
<comment type="similarity">
    <text evidence="1">Belongs to the TRAFAC class TrmE-Era-EngA-EngB-Septin-like GTPase superfamily. AIG1/Toc34/Toc159-like paraseptin GTPase family. IAN subfamily.</text>
</comment>
<dbReference type="PANTHER" id="PTHR10903">
    <property type="entry name" value="GTPASE, IMAP FAMILY MEMBER-RELATED"/>
    <property type="match status" value="1"/>
</dbReference>
<feature type="domain" description="AIG1-type G" evidence="6">
    <location>
        <begin position="411"/>
        <end position="612"/>
    </location>
</feature>
<keyword evidence="3" id="KW-0342">GTP-binding</keyword>
<evidence type="ECO:0000256" key="2">
    <source>
        <dbReference type="ARBA" id="ARBA00022741"/>
    </source>
</evidence>
<feature type="region of interest" description="Disordered" evidence="5">
    <location>
        <begin position="1398"/>
        <end position="1422"/>
    </location>
</feature>
<name>A0A6P7ILA0_9TELE</name>
<dbReference type="GeneID" id="114440736"/>
<dbReference type="GO" id="GO:0005525">
    <property type="term" value="F:GTP binding"/>
    <property type="evidence" value="ECO:0007669"/>
    <property type="project" value="UniProtKB-KW"/>
</dbReference>
<evidence type="ECO:0000256" key="3">
    <source>
        <dbReference type="ARBA" id="ARBA00023134"/>
    </source>
</evidence>